<dbReference type="RefSeq" id="WP_097061234.1">
    <property type="nucleotide sequence ID" value="NZ_BMLC01000003.1"/>
</dbReference>
<dbReference type="Proteomes" id="UP000219440">
    <property type="component" value="Unassembled WGS sequence"/>
</dbReference>
<feature type="compositionally biased region" description="Low complexity" evidence="1">
    <location>
        <begin position="41"/>
        <end position="55"/>
    </location>
</feature>
<dbReference type="AlphaFoldDB" id="A0A2C8ZWR6"/>
<dbReference type="EMBL" id="OCST01000004">
    <property type="protein sequence ID" value="SOE70214.1"/>
    <property type="molecule type" value="Genomic_DNA"/>
</dbReference>
<evidence type="ECO:0000256" key="1">
    <source>
        <dbReference type="SAM" id="MobiDB-lite"/>
    </source>
</evidence>
<proteinExistence type="predicted"/>
<evidence type="ECO:0008006" key="4">
    <source>
        <dbReference type="Google" id="ProtNLM"/>
    </source>
</evidence>
<feature type="region of interest" description="Disordered" evidence="1">
    <location>
        <begin position="39"/>
        <end position="58"/>
    </location>
</feature>
<keyword evidence="3" id="KW-1185">Reference proteome</keyword>
<sequence length="208" mass="21337">MTQQIRLPSAAVLLVVAAATLTGCTGVIPAVSTPAPLDGMASTPTAAPTTSGPSSHRLPSCDALAAAVTAANPEVLAGLSYDRTTSDSNTAAEAYDQRVCVYTTTDRATQLGITIAVIPFQQPELDNYATLPNAVDDPRLVAHDAVLQTFSAGDGDDGHLDSPLYLIDTEYSITIQGLSAGGDTSTTLTALTVPVATDMAFVTRDLIG</sequence>
<dbReference type="PROSITE" id="PS51257">
    <property type="entry name" value="PROKAR_LIPOPROTEIN"/>
    <property type="match status" value="1"/>
</dbReference>
<evidence type="ECO:0000313" key="2">
    <source>
        <dbReference type="EMBL" id="SOE70214.1"/>
    </source>
</evidence>
<reference evidence="2 3" key="1">
    <citation type="submission" date="2017-09" db="EMBL/GenBank/DDBJ databases">
        <authorList>
            <person name="Ehlers B."/>
            <person name="Leendertz F.H."/>
        </authorList>
    </citation>
    <scope>NUCLEOTIDE SEQUENCE [LARGE SCALE GENOMIC DNA]</scope>
    <source>
        <strain evidence="2 3">CGMCC 1.05381</strain>
    </source>
</reference>
<protein>
    <recommendedName>
        <fullName evidence="4">DUF3558 domain-containing protein</fullName>
    </recommendedName>
</protein>
<evidence type="ECO:0000313" key="3">
    <source>
        <dbReference type="Proteomes" id="UP000219440"/>
    </source>
</evidence>
<accession>A0A2C8ZWR6</accession>
<gene>
    <name evidence="2" type="ORF">SAMN06296378_2171</name>
</gene>
<name>A0A2C8ZWR6_9MICO</name>
<organism evidence="2 3">
    <name type="scientific">Salinibacterium xinjiangense</name>
    <dbReference type="NCBI Taxonomy" id="386302"/>
    <lineage>
        <taxon>Bacteria</taxon>
        <taxon>Bacillati</taxon>
        <taxon>Actinomycetota</taxon>
        <taxon>Actinomycetes</taxon>
        <taxon>Micrococcales</taxon>
        <taxon>Microbacteriaceae</taxon>
        <taxon>Salinibacterium</taxon>
    </lineage>
</organism>